<name>A0ACC3BGS5_9EURO</name>
<dbReference type="Proteomes" id="UP001177260">
    <property type="component" value="Unassembled WGS sequence"/>
</dbReference>
<gene>
    <name evidence="1" type="ORF">N8T08_000035</name>
</gene>
<comment type="caution">
    <text evidence="1">The sequence shown here is derived from an EMBL/GenBank/DDBJ whole genome shotgun (WGS) entry which is preliminary data.</text>
</comment>
<evidence type="ECO:0000313" key="1">
    <source>
        <dbReference type="EMBL" id="KAK1150136.1"/>
    </source>
</evidence>
<sequence length="139" mass="15311">MKVKSCAPLWAYKVTLFQGAHQSDLDPRRHITFMAWNEKGERFGPFHESFSYQQEQEFIAMIADRPALSPTSSSSSRSSSTSSGTGPFMASGEGPSTNPFGPGPLANEDDDKPFQLVTRKRRKSSYSAGKAQPVGDTRF</sequence>
<accession>A0ACC3BGS5</accession>
<organism evidence="1 2">
    <name type="scientific">Aspergillus melleus</name>
    <dbReference type="NCBI Taxonomy" id="138277"/>
    <lineage>
        <taxon>Eukaryota</taxon>
        <taxon>Fungi</taxon>
        <taxon>Dikarya</taxon>
        <taxon>Ascomycota</taxon>
        <taxon>Pezizomycotina</taxon>
        <taxon>Eurotiomycetes</taxon>
        <taxon>Eurotiomycetidae</taxon>
        <taxon>Eurotiales</taxon>
        <taxon>Aspergillaceae</taxon>
        <taxon>Aspergillus</taxon>
        <taxon>Aspergillus subgen. Circumdati</taxon>
    </lineage>
</organism>
<protein>
    <submittedName>
        <fullName evidence="1">Uncharacterized protein</fullName>
    </submittedName>
</protein>
<keyword evidence="2" id="KW-1185">Reference proteome</keyword>
<proteinExistence type="predicted"/>
<reference evidence="1 2" key="1">
    <citation type="journal article" date="2023" name="ACS Omega">
        <title>Identification of the Neoaspergillic Acid Biosynthesis Gene Cluster by Establishing an In Vitro CRISPR-Ribonucleoprotein Genetic System in Aspergillus melleus.</title>
        <authorList>
            <person name="Yuan B."/>
            <person name="Grau M.F."/>
            <person name="Murata R.M."/>
            <person name="Torok T."/>
            <person name="Venkateswaran K."/>
            <person name="Stajich J.E."/>
            <person name="Wang C.C.C."/>
        </authorList>
    </citation>
    <scope>NUCLEOTIDE SEQUENCE [LARGE SCALE GENOMIC DNA]</scope>
    <source>
        <strain evidence="1 2">IMV 1140</strain>
    </source>
</reference>
<dbReference type="EMBL" id="JAOPJF010000001">
    <property type="protein sequence ID" value="KAK1150136.1"/>
    <property type="molecule type" value="Genomic_DNA"/>
</dbReference>
<evidence type="ECO:0000313" key="2">
    <source>
        <dbReference type="Proteomes" id="UP001177260"/>
    </source>
</evidence>